<reference evidence="3 4" key="1">
    <citation type="submission" date="2019-11" db="EMBL/GenBank/DDBJ databases">
        <title>Agromyces kandeliae sp. nov., isolated from mangrove soil.</title>
        <authorList>
            <person name="Wang R."/>
        </authorList>
    </citation>
    <scope>NUCLEOTIDE SEQUENCE [LARGE SCALE GENOMIC DNA]</scope>
    <source>
        <strain evidence="3 4">JCM 11433</strain>
    </source>
</reference>
<proteinExistence type="predicted"/>
<dbReference type="Proteomes" id="UP000433071">
    <property type="component" value="Unassembled WGS sequence"/>
</dbReference>
<dbReference type="RefSeq" id="WP_155050288.1">
    <property type="nucleotide sequence ID" value="NZ_BAAAIB010000006.1"/>
</dbReference>
<evidence type="ECO:0000313" key="4">
    <source>
        <dbReference type="Proteomes" id="UP000433071"/>
    </source>
</evidence>
<feature type="region of interest" description="Disordered" evidence="1">
    <location>
        <begin position="27"/>
        <end position="47"/>
    </location>
</feature>
<organism evidence="3 4">
    <name type="scientific">Agromyces bracchium</name>
    <dbReference type="NCBI Taxonomy" id="88376"/>
    <lineage>
        <taxon>Bacteria</taxon>
        <taxon>Bacillati</taxon>
        <taxon>Actinomycetota</taxon>
        <taxon>Actinomycetes</taxon>
        <taxon>Micrococcales</taxon>
        <taxon>Microbacteriaceae</taxon>
        <taxon>Agromyces</taxon>
    </lineage>
</organism>
<dbReference type="PROSITE" id="PS51257">
    <property type="entry name" value="PROKAR_LIPOPROTEIN"/>
    <property type="match status" value="1"/>
</dbReference>
<protein>
    <recommendedName>
        <fullName evidence="5">Secreted protein</fullName>
    </recommendedName>
</protein>
<feature type="chain" id="PRO_5039049532" description="Secreted protein" evidence="2">
    <location>
        <begin position="21"/>
        <end position="155"/>
    </location>
</feature>
<name>A0A6I3M0Y7_9MICO</name>
<evidence type="ECO:0008006" key="5">
    <source>
        <dbReference type="Google" id="ProtNLM"/>
    </source>
</evidence>
<evidence type="ECO:0000256" key="2">
    <source>
        <dbReference type="SAM" id="SignalP"/>
    </source>
</evidence>
<evidence type="ECO:0000313" key="3">
    <source>
        <dbReference type="EMBL" id="MTH67199.1"/>
    </source>
</evidence>
<gene>
    <name evidence="3" type="ORF">GJ743_02280</name>
</gene>
<dbReference type="AlphaFoldDB" id="A0A6I3M0Y7"/>
<dbReference type="EMBL" id="WMLB01000006">
    <property type="protein sequence ID" value="MTH67199.1"/>
    <property type="molecule type" value="Genomic_DNA"/>
</dbReference>
<feature type="signal peptide" evidence="2">
    <location>
        <begin position="1"/>
        <end position="20"/>
    </location>
</feature>
<evidence type="ECO:0000256" key="1">
    <source>
        <dbReference type="SAM" id="MobiDB-lite"/>
    </source>
</evidence>
<comment type="caution">
    <text evidence="3">The sequence shown here is derived from an EMBL/GenBank/DDBJ whole genome shotgun (WGS) entry which is preliminary data.</text>
</comment>
<accession>A0A6I3M0Y7</accession>
<sequence length="155" mass="15199">MTLRTTTALAVPAIAMLLLAGCTGGPGGGTAPSESAGTSAGSDQTVDEACTELRTGLDELSAVDGTALQSDLVNDPEAAIATMDEVESAIVAATTAVTNPELEPSAEEAADAATSFFDQARAAAQDPTTADPVTLQAGLSTLASAVGELQAACEG</sequence>
<feature type="compositionally biased region" description="Low complexity" evidence="1">
    <location>
        <begin position="31"/>
        <end position="42"/>
    </location>
</feature>
<keyword evidence="4" id="KW-1185">Reference proteome</keyword>
<keyword evidence="2" id="KW-0732">Signal</keyword>